<evidence type="ECO:0000313" key="3">
    <source>
        <dbReference type="Proteomes" id="UP000640335"/>
    </source>
</evidence>
<protein>
    <recommendedName>
        <fullName evidence="4">Lipoprotein</fullName>
    </recommendedName>
</protein>
<feature type="chain" id="PRO_5046069159" description="Lipoprotein" evidence="1">
    <location>
        <begin position="22"/>
        <end position="113"/>
    </location>
</feature>
<dbReference type="PROSITE" id="PS51257">
    <property type="entry name" value="PROKAR_LIPOPROTEIN"/>
    <property type="match status" value="1"/>
</dbReference>
<keyword evidence="3" id="KW-1185">Reference proteome</keyword>
<proteinExistence type="predicted"/>
<feature type="signal peptide" evidence="1">
    <location>
        <begin position="1"/>
        <end position="21"/>
    </location>
</feature>
<organism evidence="2 3">
    <name type="scientific">Clostridium gallinarum</name>
    <dbReference type="NCBI Taxonomy" id="2762246"/>
    <lineage>
        <taxon>Bacteria</taxon>
        <taxon>Bacillati</taxon>
        <taxon>Bacillota</taxon>
        <taxon>Clostridia</taxon>
        <taxon>Eubacteriales</taxon>
        <taxon>Clostridiaceae</taxon>
        <taxon>Clostridium</taxon>
    </lineage>
</organism>
<keyword evidence="1" id="KW-0732">Signal</keyword>
<gene>
    <name evidence="2" type="ORF">H9660_09550</name>
</gene>
<evidence type="ECO:0000313" key="2">
    <source>
        <dbReference type="EMBL" id="MBD7915392.1"/>
    </source>
</evidence>
<evidence type="ECO:0000256" key="1">
    <source>
        <dbReference type="SAM" id="SignalP"/>
    </source>
</evidence>
<comment type="caution">
    <text evidence="2">The sequence shown here is derived from an EMBL/GenBank/DDBJ whole genome shotgun (WGS) entry which is preliminary data.</text>
</comment>
<reference evidence="2 3" key="1">
    <citation type="submission" date="2020-08" db="EMBL/GenBank/DDBJ databases">
        <title>A Genomic Blueprint of the Chicken Gut Microbiome.</title>
        <authorList>
            <person name="Gilroy R."/>
            <person name="Ravi A."/>
            <person name="Getino M."/>
            <person name="Pursley I."/>
            <person name="Horton D.L."/>
            <person name="Alikhan N.-F."/>
            <person name="Baker D."/>
            <person name="Gharbi K."/>
            <person name="Hall N."/>
            <person name="Watson M."/>
            <person name="Adriaenssens E.M."/>
            <person name="Foster-Nyarko E."/>
            <person name="Jarju S."/>
            <person name="Secka A."/>
            <person name="Antonio M."/>
            <person name="Oren A."/>
            <person name="Chaudhuri R."/>
            <person name="La Ragione R.M."/>
            <person name="Hildebrand F."/>
            <person name="Pallen M.J."/>
        </authorList>
    </citation>
    <scope>NUCLEOTIDE SEQUENCE [LARGE SCALE GENOMIC DNA]</scope>
    <source>
        <strain evidence="2 3">Sa3CUN1</strain>
    </source>
</reference>
<dbReference type="RefSeq" id="WP_191750154.1">
    <property type="nucleotide sequence ID" value="NZ_JACSQZ010000031.1"/>
</dbReference>
<dbReference type="Proteomes" id="UP000640335">
    <property type="component" value="Unassembled WGS sequence"/>
</dbReference>
<accession>A0ABR8Q4N6</accession>
<dbReference type="EMBL" id="JACSQZ010000031">
    <property type="protein sequence ID" value="MBD7915392.1"/>
    <property type="molecule type" value="Genomic_DNA"/>
</dbReference>
<sequence length="113" mass="13253">MKKAVVVFTSLTLIFLLGCSAIEDKSSEKQIIEETTYEENIDIDKYEELNNIKEIINLEDYNINVESDNKGTRIILFEKNEKKIYKSIFVKEKRHLKLIDLQSNEKPLINETI</sequence>
<name>A0ABR8Q4N6_9CLOT</name>
<evidence type="ECO:0008006" key="4">
    <source>
        <dbReference type="Google" id="ProtNLM"/>
    </source>
</evidence>